<sequence>MHRNTTNTTNETCCGRLGPCVFDIPTIEEQRRLLLYRCEMPTHSALLKVGTRVFQGAQYLSTSSPEYCKEMIGDLYAGVRLAIVIGAVWHRACAAGTSVFWSEKALRKSIEVREELARQNESGEKKGGEKAEKVEVEEELHRTVLCTAWFRLGWGMVRRAYDADRACAVSCMDINAEVKGCSGMVPALCEQALDFRSIKTRHHTKTCQAFAVLIAVNHINMGITARMEVPPQKWYRGESPHGLLGWDGVNPISLKREPPHLCDQWRDGIGHIEYGVYVMSVCETADLNGDSMHSLQMVFKKAEDEDLPWVLGKPFFIPTPPFRSSTAHMQNQQHNSDGSMTARGFYDAGVKYVERGLRQVLAAYGVPQC</sequence>
<name>A4FTM9_CYHV3</name>
<dbReference type="Proteomes" id="UP000169752">
    <property type="component" value="Segment"/>
</dbReference>
<gene>
    <name evidence="1" type="ORF">KHVJ144</name>
</gene>
<accession>A4FTM9</accession>
<dbReference type="EMBL" id="AP008984">
    <property type="protein sequence ID" value="BAF48948.1"/>
    <property type="molecule type" value="Genomic_DNA"/>
</dbReference>
<protein>
    <submittedName>
        <fullName evidence="1">Uncharacterized protein</fullName>
    </submittedName>
</protein>
<reference evidence="1 2" key="1">
    <citation type="journal article" date="2007" name="J. Virol.">
        <title>Genome sequences of three koi herpesvirus isolates representing the expanding distribution of an emerging disease threatening koi and common carp worldwide.</title>
        <authorList>
            <person name="Aoki T."/>
            <person name="Hirono I."/>
            <person name="Kurokawa K."/>
            <person name="Fukuda H."/>
            <person name="Nahary R."/>
            <person name="Eldar A."/>
            <person name="Davison A.J."/>
            <person name="Waltzek T.B."/>
            <person name="Bercovier H."/>
            <person name="Hedrick R.P."/>
        </authorList>
    </citation>
    <scope>NUCLEOTIDE SEQUENCE [LARGE SCALE GENOMIC DNA]</scope>
    <source>
        <strain evidence="1">TUMST1</strain>
    </source>
</reference>
<evidence type="ECO:0000313" key="1">
    <source>
        <dbReference type="EMBL" id="BAF48948.1"/>
    </source>
</evidence>
<evidence type="ECO:0000313" key="2">
    <source>
        <dbReference type="Proteomes" id="UP000169752"/>
    </source>
</evidence>
<proteinExistence type="predicted"/>
<organism evidence="1 2">
    <name type="scientific">Cyprinid herpesvirus 3</name>
    <name type="common">CyHV-3</name>
    <dbReference type="NCBI Taxonomy" id="180230"/>
    <lineage>
        <taxon>Viruses</taxon>
        <taxon>Duplodnaviria</taxon>
        <taxon>Heunggongvirae</taxon>
        <taxon>Peploviricota</taxon>
        <taxon>Herviviricetes</taxon>
        <taxon>Herpesvirales</taxon>
        <taxon>Alloherpesviridae</taxon>
        <taxon>Cyvirus</taxon>
        <taxon>Cyvirus cyprinidallo3</taxon>
    </lineage>
</organism>